<proteinExistence type="predicted"/>
<keyword evidence="1" id="KW-0812">Transmembrane</keyword>
<accession>A0ABV7HN30</accession>
<organism evidence="2 3">
    <name type="scientific">Litoribrevibacter euphylliae</name>
    <dbReference type="NCBI Taxonomy" id="1834034"/>
    <lineage>
        <taxon>Bacteria</taxon>
        <taxon>Pseudomonadati</taxon>
        <taxon>Pseudomonadota</taxon>
        <taxon>Gammaproteobacteria</taxon>
        <taxon>Oceanospirillales</taxon>
        <taxon>Oceanospirillaceae</taxon>
        <taxon>Litoribrevibacter</taxon>
    </lineage>
</organism>
<evidence type="ECO:0000313" key="3">
    <source>
        <dbReference type="Proteomes" id="UP001595476"/>
    </source>
</evidence>
<reference evidence="3" key="1">
    <citation type="journal article" date="2019" name="Int. J. Syst. Evol. Microbiol.">
        <title>The Global Catalogue of Microorganisms (GCM) 10K type strain sequencing project: providing services to taxonomists for standard genome sequencing and annotation.</title>
        <authorList>
            <consortium name="The Broad Institute Genomics Platform"/>
            <consortium name="The Broad Institute Genome Sequencing Center for Infectious Disease"/>
            <person name="Wu L."/>
            <person name="Ma J."/>
        </authorList>
    </citation>
    <scope>NUCLEOTIDE SEQUENCE [LARGE SCALE GENOMIC DNA]</scope>
    <source>
        <strain evidence="3">KCTC 52438</strain>
    </source>
</reference>
<evidence type="ECO:0000256" key="1">
    <source>
        <dbReference type="SAM" id="Phobius"/>
    </source>
</evidence>
<gene>
    <name evidence="2" type="ORF">ACFOEK_18650</name>
</gene>
<name>A0ABV7HN30_9GAMM</name>
<sequence length="128" mass="14594">MKAADTFQLSPAQSNKLWHKCLMSLYLPVVASAMTHLLVYPMLMLLLFVWYMRNPVMKAVLQDRAVAKLLFGFVAVSFAFLSAWLYLTFEPARVLVSSAYVVFAVMLGRRLETLAHTVWRGARTSYQV</sequence>
<dbReference type="EMBL" id="JBHRSZ010000007">
    <property type="protein sequence ID" value="MFC3153067.1"/>
    <property type="molecule type" value="Genomic_DNA"/>
</dbReference>
<evidence type="ECO:0000313" key="2">
    <source>
        <dbReference type="EMBL" id="MFC3153067.1"/>
    </source>
</evidence>
<keyword evidence="1" id="KW-1133">Transmembrane helix</keyword>
<dbReference type="RefSeq" id="WP_386722984.1">
    <property type="nucleotide sequence ID" value="NZ_JBHRSZ010000007.1"/>
</dbReference>
<comment type="caution">
    <text evidence="2">The sequence shown here is derived from an EMBL/GenBank/DDBJ whole genome shotgun (WGS) entry which is preliminary data.</text>
</comment>
<dbReference type="Proteomes" id="UP001595476">
    <property type="component" value="Unassembled WGS sequence"/>
</dbReference>
<keyword evidence="3" id="KW-1185">Reference proteome</keyword>
<feature type="transmembrane region" description="Helical" evidence="1">
    <location>
        <begin position="92"/>
        <end position="111"/>
    </location>
</feature>
<keyword evidence="1" id="KW-0472">Membrane</keyword>
<feature type="transmembrane region" description="Helical" evidence="1">
    <location>
        <begin position="25"/>
        <end position="53"/>
    </location>
</feature>
<feature type="transmembrane region" description="Helical" evidence="1">
    <location>
        <begin position="65"/>
        <end position="86"/>
    </location>
</feature>
<protein>
    <submittedName>
        <fullName evidence="2">Uncharacterized protein</fullName>
    </submittedName>
</protein>